<sequence>MRKYRPLPLAITALLATVAVDDALARELWSDAATPLAASTTRNATMQPAKFRRVTLDAHTLAESTRASRGSARRVVALPLPGGGTTDFELEDSAVLPPGLAARFPALGSLKGHDDDGRRVRLDITADGLYASVRDREGDWMVQPEAAGRHSGRSSARSHIVFRRADAPATQRHEHDDMIDAAAALPQAATARGSATAVLRTFRIAMSATHSYTKHMGGTVEDGLAGIVRTVNRINEIFENDLGVHLVLTEGNDRLVFTEAHADPFSKVAGNDWKMALHNVKVVEDLIGKDAFDVGHVMDGQRDAGVAGAIGNTCQSWSGKHAERQHSKAAGMTGSTRPFEDAFHVDFVAHELGHQFGARHTFNGCNKDARDEGSAVAPGSGSTVMGYAGICGAHDLQPRSDPYFHGTSIDQVQSWLASTGGACAKARVNTSPAPLLDTQGWHRPLVVPARTPFRLTGLARFADPAARMTYTFEQTDLGDMQETEDTLADTGSGPLFRSRMPHTEGEQTFPSMSVLLGEEPVGRGDAFPETSRELRFRLTARDNRDFRSHVVSADRTVRVVDTGKPFEVTLPKAGAILQRGKARQVRWEVAGTVGAPVSCSRVQIDLSLDGGRNFLDVSLADEVPNKGRATITVPDSVPTSRHARLRVGCADGRFFALSPGELTLR</sequence>
<organism evidence="2 3">
    <name type="scientific">Luteibacter jiangsuensis</name>
    <dbReference type="NCBI Taxonomy" id="637577"/>
    <lineage>
        <taxon>Bacteria</taxon>
        <taxon>Pseudomonadati</taxon>
        <taxon>Pseudomonadota</taxon>
        <taxon>Gammaproteobacteria</taxon>
        <taxon>Lysobacterales</taxon>
        <taxon>Rhodanobacteraceae</taxon>
        <taxon>Luteibacter</taxon>
    </lineage>
</organism>
<dbReference type="RefSeq" id="WP_306851195.1">
    <property type="nucleotide sequence ID" value="NZ_JAUSSK010000004.1"/>
</dbReference>
<evidence type="ECO:0000313" key="2">
    <source>
        <dbReference type="EMBL" id="MDQ0011034.1"/>
    </source>
</evidence>
<dbReference type="InterPro" id="IPR024079">
    <property type="entry name" value="MetalloPept_cat_dom_sf"/>
</dbReference>
<feature type="domain" description="Peptidase M12B" evidence="1">
    <location>
        <begin position="200"/>
        <end position="428"/>
    </location>
</feature>
<dbReference type="Pfam" id="PF13583">
    <property type="entry name" value="Reprolysin_4"/>
    <property type="match status" value="1"/>
</dbReference>
<dbReference type="Gene3D" id="3.40.390.10">
    <property type="entry name" value="Collagenase (Catalytic Domain)"/>
    <property type="match status" value="1"/>
</dbReference>
<dbReference type="SUPFAM" id="SSF55486">
    <property type="entry name" value="Metalloproteases ('zincins'), catalytic domain"/>
    <property type="match status" value="1"/>
</dbReference>
<accession>A0ABT9T2K2</accession>
<dbReference type="InterPro" id="IPR001590">
    <property type="entry name" value="Peptidase_M12B"/>
</dbReference>
<reference evidence="2 3" key="1">
    <citation type="submission" date="2023-07" db="EMBL/GenBank/DDBJ databases">
        <title>Sorghum-associated microbial communities from plants grown in Nebraska, USA.</title>
        <authorList>
            <person name="Schachtman D."/>
        </authorList>
    </citation>
    <scope>NUCLEOTIDE SEQUENCE [LARGE SCALE GENOMIC DNA]</scope>
    <source>
        <strain evidence="2 3">CC60</strain>
    </source>
</reference>
<protein>
    <recommendedName>
        <fullName evidence="1">Peptidase M12B domain-containing protein</fullName>
    </recommendedName>
</protein>
<proteinExistence type="predicted"/>
<comment type="caution">
    <text evidence="2">The sequence shown here is derived from an EMBL/GenBank/DDBJ whole genome shotgun (WGS) entry which is preliminary data.</text>
</comment>
<dbReference type="EMBL" id="JAUSSK010000004">
    <property type="protein sequence ID" value="MDQ0011034.1"/>
    <property type="molecule type" value="Genomic_DNA"/>
</dbReference>
<evidence type="ECO:0000313" key="3">
    <source>
        <dbReference type="Proteomes" id="UP001237737"/>
    </source>
</evidence>
<dbReference type="Proteomes" id="UP001237737">
    <property type="component" value="Unassembled WGS sequence"/>
</dbReference>
<dbReference type="PROSITE" id="PS50215">
    <property type="entry name" value="ADAM_MEPRO"/>
    <property type="match status" value="1"/>
</dbReference>
<evidence type="ECO:0000259" key="1">
    <source>
        <dbReference type="PROSITE" id="PS50215"/>
    </source>
</evidence>
<name>A0ABT9T2K2_9GAMM</name>
<gene>
    <name evidence="2" type="ORF">J2T07_003240</name>
</gene>
<keyword evidence="3" id="KW-1185">Reference proteome</keyword>